<feature type="compositionally biased region" description="Basic and acidic residues" evidence="1">
    <location>
        <begin position="35"/>
        <end position="63"/>
    </location>
</feature>
<evidence type="ECO:0000256" key="1">
    <source>
        <dbReference type="SAM" id="MobiDB-lite"/>
    </source>
</evidence>
<feature type="compositionally biased region" description="Basic residues" evidence="1">
    <location>
        <begin position="79"/>
        <end position="95"/>
    </location>
</feature>
<gene>
    <name evidence="2" type="ORF">AVDCRST_MAG35-666</name>
</gene>
<dbReference type="AlphaFoldDB" id="A0A6J4NX34"/>
<reference evidence="2" key="1">
    <citation type="submission" date="2020-02" db="EMBL/GenBank/DDBJ databases">
        <authorList>
            <person name="Meier V. D."/>
        </authorList>
    </citation>
    <scope>NUCLEOTIDE SEQUENCE</scope>
    <source>
        <strain evidence="2">AVDCRST_MAG35</strain>
    </source>
</reference>
<organism evidence="2">
    <name type="scientific">uncultured Quadrisphaera sp</name>
    <dbReference type="NCBI Taxonomy" id="904978"/>
    <lineage>
        <taxon>Bacteria</taxon>
        <taxon>Bacillati</taxon>
        <taxon>Actinomycetota</taxon>
        <taxon>Actinomycetes</taxon>
        <taxon>Kineosporiales</taxon>
        <taxon>Kineosporiaceae</taxon>
        <taxon>Quadrisphaera</taxon>
        <taxon>environmental samples</taxon>
    </lineage>
</organism>
<sequence>GVQGQRARARLPRPGAAGAVLVRGPGLRGARPRGRRDAGDRAALRVRRAAADDHPEQGGRARAGEVAAAPRRQCDRPRPGRRARAPARARRAAGRRRADGAGVVARAGRPGGQRVLPAPDPPRPAV</sequence>
<proteinExistence type="predicted"/>
<feature type="non-terminal residue" evidence="2">
    <location>
        <position position="126"/>
    </location>
</feature>
<feature type="compositionally biased region" description="Low complexity" evidence="1">
    <location>
        <begin position="12"/>
        <end position="29"/>
    </location>
</feature>
<dbReference type="EMBL" id="CADCUY010000137">
    <property type="protein sequence ID" value="CAA9396325.1"/>
    <property type="molecule type" value="Genomic_DNA"/>
</dbReference>
<protein>
    <submittedName>
        <fullName evidence="2">Uncharacterized protein</fullName>
    </submittedName>
</protein>
<feature type="region of interest" description="Disordered" evidence="1">
    <location>
        <begin position="1"/>
        <end position="126"/>
    </location>
</feature>
<feature type="non-terminal residue" evidence="2">
    <location>
        <position position="1"/>
    </location>
</feature>
<name>A0A6J4NX34_9ACTN</name>
<evidence type="ECO:0000313" key="2">
    <source>
        <dbReference type="EMBL" id="CAA9396325.1"/>
    </source>
</evidence>
<accession>A0A6J4NX34</accession>
<feature type="compositionally biased region" description="Low complexity" evidence="1">
    <location>
        <begin position="100"/>
        <end position="114"/>
    </location>
</feature>